<dbReference type="Proteomes" id="UP000326198">
    <property type="component" value="Unassembled WGS sequence"/>
</dbReference>
<evidence type="ECO:0000313" key="2">
    <source>
        <dbReference type="Proteomes" id="UP000326198"/>
    </source>
</evidence>
<dbReference type="AlphaFoldDB" id="A0A5N7ATP1"/>
<gene>
    <name evidence="1" type="ORF">BDV26DRAFT_274477</name>
</gene>
<protein>
    <submittedName>
        <fullName evidence="1">Uncharacterized protein</fullName>
    </submittedName>
</protein>
<evidence type="ECO:0000313" key="1">
    <source>
        <dbReference type="EMBL" id="KAE8372238.1"/>
    </source>
</evidence>
<reference evidence="1 2" key="1">
    <citation type="submission" date="2019-04" db="EMBL/GenBank/DDBJ databases">
        <title>Friends and foes A comparative genomics studyof 23 Aspergillus species from section Flavi.</title>
        <authorList>
            <consortium name="DOE Joint Genome Institute"/>
            <person name="Kjaerbolling I."/>
            <person name="Vesth T."/>
            <person name="Frisvad J.C."/>
            <person name="Nybo J.L."/>
            <person name="Theobald S."/>
            <person name="Kildgaard S."/>
            <person name="Isbrandt T."/>
            <person name="Kuo A."/>
            <person name="Sato A."/>
            <person name="Lyhne E.K."/>
            <person name="Kogle M.E."/>
            <person name="Wiebenga A."/>
            <person name="Kun R.S."/>
            <person name="Lubbers R.J."/>
            <person name="Makela M.R."/>
            <person name="Barry K."/>
            <person name="Chovatia M."/>
            <person name="Clum A."/>
            <person name="Daum C."/>
            <person name="Haridas S."/>
            <person name="He G."/>
            <person name="LaButti K."/>
            <person name="Lipzen A."/>
            <person name="Mondo S."/>
            <person name="Riley R."/>
            <person name="Salamov A."/>
            <person name="Simmons B.A."/>
            <person name="Magnuson J.K."/>
            <person name="Henrissat B."/>
            <person name="Mortensen U.H."/>
            <person name="Larsen T.O."/>
            <person name="Devries R.P."/>
            <person name="Grigoriev I.V."/>
            <person name="Machida M."/>
            <person name="Baker S.E."/>
            <person name="Andersen M.R."/>
        </authorList>
    </citation>
    <scope>NUCLEOTIDE SEQUENCE [LARGE SCALE GENOMIC DNA]</scope>
    <source>
        <strain evidence="1 2">IBT 29228</strain>
    </source>
</reference>
<organism evidence="1 2">
    <name type="scientific">Aspergillus bertholletiae</name>
    <dbReference type="NCBI Taxonomy" id="1226010"/>
    <lineage>
        <taxon>Eukaryota</taxon>
        <taxon>Fungi</taxon>
        <taxon>Dikarya</taxon>
        <taxon>Ascomycota</taxon>
        <taxon>Pezizomycotina</taxon>
        <taxon>Eurotiomycetes</taxon>
        <taxon>Eurotiomycetidae</taxon>
        <taxon>Eurotiales</taxon>
        <taxon>Aspergillaceae</taxon>
        <taxon>Aspergillus</taxon>
        <taxon>Aspergillus subgen. Circumdati</taxon>
    </lineage>
</organism>
<keyword evidence="2" id="KW-1185">Reference proteome</keyword>
<sequence length="73" mass="8492">MKLLWSMRSLVHCSPWSINRSPSPRFLLLLRCYRLLAFPSAGFRCHQNPPRRELWASGSGVARSISEELLHRD</sequence>
<name>A0A5N7ATP1_9EURO</name>
<accession>A0A5N7ATP1</accession>
<proteinExistence type="predicted"/>
<dbReference type="EMBL" id="ML736368">
    <property type="protein sequence ID" value="KAE8372238.1"/>
    <property type="molecule type" value="Genomic_DNA"/>
</dbReference>